<evidence type="ECO:0000256" key="4">
    <source>
        <dbReference type="PROSITE-ProRule" id="PRU00221"/>
    </source>
</evidence>
<name>A0AAX4H521_9ASCO</name>
<feature type="repeat" description="WD" evidence="4">
    <location>
        <begin position="155"/>
        <end position="196"/>
    </location>
</feature>
<dbReference type="PROSITE" id="PS00678">
    <property type="entry name" value="WD_REPEATS_1"/>
    <property type="match status" value="1"/>
</dbReference>
<dbReference type="Pfam" id="PF23413">
    <property type="entry name" value="zf_RING_Vps8_fungal"/>
    <property type="match status" value="1"/>
</dbReference>
<dbReference type="GO" id="GO:0006623">
    <property type="term" value="P:protein targeting to vacuole"/>
    <property type="evidence" value="ECO:0007669"/>
    <property type="project" value="InterPro"/>
</dbReference>
<dbReference type="SMART" id="SM00320">
    <property type="entry name" value="WD40"/>
    <property type="match status" value="2"/>
</dbReference>
<evidence type="ECO:0000313" key="6">
    <source>
        <dbReference type="EMBL" id="WPK23319.1"/>
    </source>
</evidence>
<dbReference type="RefSeq" id="XP_062875706.1">
    <property type="nucleotide sequence ID" value="XM_063019636.1"/>
</dbReference>
<dbReference type="PROSITE" id="PS50294">
    <property type="entry name" value="WD_REPEATS_REGION"/>
    <property type="match status" value="1"/>
</dbReference>
<dbReference type="InterPro" id="IPR015943">
    <property type="entry name" value="WD40/YVTN_repeat-like_dom_sf"/>
</dbReference>
<keyword evidence="7" id="KW-1185">Reference proteome</keyword>
<sequence length="1356" mass="153349">MAQNELFQLLPSSASTSTVPTVSSMRLGARKRFDDRSQTAIALLLRSRVPGTAIGLDNYAQLASECNRLTNILRWTETARISRTLNSAPFISQFGSASVFALSPSHILVGTSKGAVAAFDYSQRLSYMLFVESVVDSNVNSAHEAGPRNVSDHAATNRALPITCVAYSSDGLFVAAGQNDGTIVLWDISKATLPLERSETTPMVPPYNMIYPRNPRVTLQEERIGHTSGVPITNVMFLDDLHQYLLSSDCSGLVLYHHGFKKFLRKHLFSEKILGPNDIHESEVSTKTTIFDCQLLPHGTSPQVTDLIGLTAVITSNILKVVSVRSLNNTSSTRVLTHFKVFRSKKVDMSPHLPTHGCLAWYPCLNKDGGIVNAKLAYSWNNVVTILEVNNNGIPSNILSTLADVKDKDKAIPIIPLFKTAKWHTPEPTDRIVALKWLNSEILTVIAQNTTSTEFKLHVLYYTSFELNAEFHSIGLDNLESQIISDCKMSSTSKYFQYQSYQSSFQIFRHRPVLLAQSRSISGKAIFTGTNLKWGDRIMQLLVRKDFMAALLSAYDFYHSTESGKLILCGLPHTELERQAVVEPFLVKLMKEAVEPLFKVSANLSVEYESPRMSNSDLLRFYFHLVSLLTQNRGGSIGDDLLNILELIRETLDDDTEFFSLLEEFIIGQAIPNLSPILFEKLIQYLVSTGKESTLTETVCLLETSTLNIDATLKLCEENKLRECSTYIWNKLLHDYLTPLITLISDFCDESLSQEQKMLVFSYLSYVLSGRQFPTDDYLSDSDEERSRREICATIFSYSSDLLLHGESKTVLGTNTNSVFPFLTHLLKFSVRETLMTMNEFFENPCLNDGEIGYDRQDIIEALLDIFEIQEFTDEEHVYLAIFIARNYPKFIQFIRLSDSVLQDSMQRLCNNKDIELHDECELALQSLIQAYNVGDESFFYDQLKAAKFHNVLFSIYKQKGEFSQAIEVWLKTSQNVEDGINFSILAEILESTFLRSVVSPKQKKEVLNAIQKNFSQLATAGPADLAALANAYNPEIHLMAVGCDDPSLQYKYLKELFDGTSKVDFGTHREELLITYLKVLCQCEPAQVMATVREYSGTIQKYLKQDDSLLSVFRNFDQVEALCHFLVLENKTGEALELLLEKIDNESSKKHCDNLEKYIDAAVQVCEASDGTLWNKMIQRLVQLTSSTSTAAMEMLDHGIYRLFRRLLDTNPEPEMFQGILHDIMDSAQVSNIRETLQDLLTSYFFEIEMLSISLKKINTGVLKYMHTVRNEILQGWGIEKKLCASCGLPICGKDISVRQFMAWEDRQRSRVVLAKFDKDDYLDCEIVLFKCHHGYHSKCLRNLGSWGHCVLCEA</sequence>
<accession>A0AAX4H521</accession>
<dbReference type="Proteomes" id="UP001338582">
    <property type="component" value="Chromosome 1"/>
</dbReference>
<dbReference type="InterPro" id="IPR001680">
    <property type="entry name" value="WD40_rpt"/>
</dbReference>
<gene>
    <name evidence="6" type="ORF">PUMCH_000556</name>
</gene>
<dbReference type="EMBL" id="CP138894">
    <property type="protein sequence ID" value="WPK23319.1"/>
    <property type="molecule type" value="Genomic_DNA"/>
</dbReference>
<dbReference type="Gene3D" id="2.130.10.10">
    <property type="entry name" value="YVTN repeat-like/Quinoprotein amine dehydrogenase"/>
    <property type="match status" value="1"/>
</dbReference>
<keyword evidence="3" id="KW-0677">Repeat</keyword>
<evidence type="ECO:0000256" key="2">
    <source>
        <dbReference type="ARBA" id="ARBA00022574"/>
    </source>
</evidence>
<dbReference type="InterPro" id="IPR025941">
    <property type="entry name" value="Vps8_central_dom"/>
</dbReference>
<reference evidence="6 7" key="1">
    <citation type="submission" date="2023-10" db="EMBL/GenBank/DDBJ databases">
        <title>Draft Genome Sequence of Candida saopaulonensis from a very Premature Infant with Sepsis.</title>
        <authorList>
            <person name="Ning Y."/>
            <person name="Dai R."/>
            <person name="Xiao M."/>
            <person name="Xu Y."/>
            <person name="Yan Q."/>
            <person name="Zhang L."/>
        </authorList>
    </citation>
    <scope>NUCLEOTIDE SEQUENCE [LARGE SCALE GENOMIC DNA]</scope>
    <source>
        <strain evidence="6 7">19XY460</strain>
    </source>
</reference>
<comment type="similarity">
    <text evidence="1">Belongs to the VPS8 family.</text>
</comment>
<dbReference type="InterPro" id="IPR036322">
    <property type="entry name" value="WD40_repeat_dom_sf"/>
</dbReference>
<dbReference type="GO" id="GO:0005770">
    <property type="term" value="C:late endosome"/>
    <property type="evidence" value="ECO:0007669"/>
    <property type="project" value="TreeGrafter"/>
</dbReference>
<dbReference type="InterPro" id="IPR045111">
    <property type="entry name" value="Vps41/Vps8"/>
</dbReference>
<evidence type="ECO:0000259" key="5">
    <source>
        <dbReference type="Pfam" id="PF12816"/>
    </source>
</evidence>
<dbReference type="PANTHER" id="PTHR12616:SF8">
    <property type="entry name" value="VACUOLAR PROTEIN SORTING-ASSOCIATED PROTEIN 8 HOMOLOG"/>
    <property type="match status" value="1"/>
</dbReference>
<dbReference type="Pfam" id="PF12816">
    <property type="entry name" value="TPR_Vps8"/>
    <property type="match status" value="1"/>
</dbReference>
<dbReference type="GO" id="GO:0034058">
    <property type="term" value="P:endosomal vesicle fusion"/>
    <property type="evidence" value="ECO:0007669"/>
    <property type="project" value="TreeGrafter"/>
</dbReference>
<dbReference type="SUPFAM" id="SSF50978">
    <property type="entry name" value="WD40 repeat-like"/>
    <property type="match status" value="1"/>
</dbReference>
<dbReference type="SUPFAM" id="SSF101908">
    <property type="entry name" value="Putative isomerase YbhE"/>
    <property type="match status" value="1"/>
</dbReference>
<dbReference type="KEGG" id="asau:88171625"/>
<feature type="domain" description="Vacuolar protein sorting-associated protein 8 central" evidence="5">
    <location>
        <begin position="658"/>
        <end position="842"/>
    </location>
</feature>
<dbReference type="PROSITE" id="PS50082">
    <property type="entry name" value="WD_REPEATS_2"/>
    <property type="match status" value="1"/>
</dbReference>
<organism evidence="6 7">
    <name type="scientific">Australozyma saopauloensis</name>
    <dbReference type="NCBI Taxonomy" id="291208"/>
    <lineage>
        <taxon>Eukaryota</taxon>
        <taxon>Fungi</taxon>
        <taxon>Dikarya</taxon>
        <taxon>Ascomycota</taxon>
        <taxon>Saccharomycotina</taxon>
        <taxon>Pichiomycetes</taxon>
        <taxon>Metschnikowiaceae</taxon>
        <taxon>Australozyma</taxon>
    </lineage>
</organism>
<dbReference type="GeneID" id="88171625"/>
<dbReference type="Pfam" id="PF23410">
    <property type="entry name" value="Beta-prop_VPS8"/>
    <property type="match status" value="2"/>
</dbReference>
<keyword evidence="2 4" id="KW-0853">WD repeat</keyword>
<evidence type="ECO:0000313" key="7">
    <source>
        <dbReference type="Proteomes" id="UP001338582"/>
    </source>
</evidence>
<protein>
    <recommendedName>
        <fullName evidence="5">Vacuolar protein sorting-associated protein 8 central domain-containing protein</fullName>
    </recommendedName>
</protein>
<proteinExistence type="inferred from homology"/>
<evidence type="ECO:0000256" key="3">
    <source>
        <dbReference type="ARBA" id="ARBA00022737"/>
    </source>
</evidence>
<dbReference type="InterPro" id="IPR019775">
    <property type="entry name" value="WD40_repeat_CS"/>
</dbReference>
<dbReference type="PANTHER" id="PTHR12616">
    <property type="entry name" value="VACUOLAR PROTEIN SORTING VPS41"/>
    <property type="match status" value="1"/>
</dbReference>
<evidence type="ECO:0000256" key="1">
    <source>
        <dbReference type="ARBA" id="ARBA00009422"/>
    </source>
</evidence>
<dbReference type="GO" id="GO:0030897">
    <property type="term" value="C:HOPS complex"/>
    <property type="evidence" value="ECO:0007669"/>
    <property type="project" value="TreeGrafter"/>
</dbReference>